<proteinExistence type="predicted"/>
<protein>
    <submittedName>
        <fullName evidence="1">Uncharacterized protein</fullName>
    </submittedName>
</protein>
<dbReference type="EMBL" id="HBIO01001059">
    <property type="protein sequence ID" value="CAE0455911.1"/>
    <property type="molecule type" value="Transcribed_RNA"/>
</dbReference>
<reference evidence="1" key="1">
    <citation type="submission" date="2021-01" db="EMBL/GenBank/DDBJ databases">
        <authorList>
            <person name="Corre E."/>
            <person name="Pelletier E."/>
            <person name="Niang G."/>
            <person name="Scheremetjew M."/>
            <person name="Finn R."/>
            <person name="Kale V."/>
            <person name="Holt S."/>
            <person name="Cochrane G."/>
            <person name="Meng A."/>
            <person name="Brown T."/>
            <person name="Cohen L."/>
        </authorList>
    </citation>
    <scope>NUCLEOTIDE SEQUENCE</scope>
    <source>
        <strain evidence="1">MM31A-1</strain>
    </source>
</reference>
<evidence type="ECO:0000313" key="1">
    <source>
        <dbReference type="EMBL" id="CAE0455911.1"/>
    </source>
</evidence>
<organism evidence="1">
    <name type="scientific">Chaetoceros debilis</name>
    <dbReference type="NCBI Taxonomy" id="122233"/>
    <lineage>
        <taxon>Eukaryota</taxon>
        <taxon>Sar</taxon>
        <taxon>Stramenopiles</taxon>
        <taxon>Ochrophyta</taxon>
        <taxon>Bacillariophyta</taxon>
        <taxon>Coscinodiscophyceae</taxon>
        <taxon>Chaetocerotophycidae</taxon>
        <taxon>Chaetocerotales</taxon>
        <taxon>Chaetocerotaceae</taxon>
        <taxon>Chaetoceros</taxon>
    </lineage>
</organism>
<accession>A0A7S3PUD1</accession>
<name>A0A7S3PUD1_9STRA</name>
<gene>
    <name evidence="1" type="ORF">CDEB00056_LOCUS752</name>
</gene>
<dbReference type="InterPro" id="IPR011047">
    <property type="entry name" value="Quinoprotein_ADH-like_sf"/>
</dbReference>
<dbReference type="SUPFAM" id="SSF50998">
    <property type="entry name" value="Quinoprotein alcohol dehydrogenase-like"/>
    <property type="match status" value="1"/>
</dbReference>
<dbReference type="AlphaFoldDB" id="A0A7S3PUD1"/>
<sequence>MRIITGDECGILKESIPEVSRVSADGKDAKLSASTDGVSRIELGAEMKMSRSRGIVDLAFSQKQSSALKEDAGSLSFCALRSDGSLDHFEGYAPYNSKEDRICGGTYRLSNTIKNVFEDKESPSEPKRIIGRPIGMCSAYQYQNLSNETPHNILACCTSMGYISVVNANSNEKGVVAQYNAYSNGNNSSIITYTGGNIVNRDIATAMAMSDDASKIVVGGRERTATMLDTETGLRTWKVSILA</sequence>